<evidence type="ECO:0000313" key="6">
    <source>
        <dbReference type="Proteomes" id="UP001374803"/>
    </source>
</evidence>
<evidence type="ECO:0000256" key="1">
    <source>
        <dbReference type="ARBA" id="ARBA00001961"/>
    </source>
</evidence>
<dbReference type="Proteomes" id="UP001374803">
    <property type="component" value="Chromosome"/>
</dbReference>
<dbReference type="Pfam" id="PF13661">
    <property type="entry name" value="2OG-FeII_Oxy_4"/>
    <property type="match status" value="1"/>
</dbReference>
<dbReference type="InterPro" id="IPR051842">
    <property type="entry name" value="uS12_prolyl_hydroxylase"/>
</dbReference>
<gene>
    <name evidence="5" type="ORF">LVJ94_34500</name>
</gene>
<dbReference type="RefSeq" id="WP_394831637.1">
    <property type="nucleotide sequence ID" value="NZ_CP089929.1"/>
</dbReference>
<feature type="domain" description="Prolyl 4-hydroxylase alpha subunit" evidence="4">
    <location>
        <begin position="116"/>
        <end position="289"/>
    </location>
</feature>
<dbReference type="InterPro" id="IPR039558">
    <property type="entry name" value="TPA1/OFD1_N"/>
</dbReference>
<comment type="cofactor">
    <cofactor evidence="1">
        <name>L-ascorbate</name>
        <dbReference type="ChEBI" id="CHEBI:38290"/>
    </cofactor>
</comment>
<protein>
    <submittedName>
        <fullName evidence="5">2OG-Fe(II) oxygenase</fullName>
    </submittedName>
</protein>
<dbReference type="PANTHER" id="PTHR12117:SF0">
    <property type="entry name" value="PROLYL 3-HYDROXYLASE OGFOD1"/>
    <property type="match status" value="1"/>
</dbReference>
<keyword evidence="3" id="KW-0560">Oxidoreductase</keyword>
<organism evidence="5 6">
    <name type="scientific">Pendulispora rubella</name>
    <dbReference type="NCBI Taxonomy" id="2741070"/>
    <lineage>
        <taxon>Bacteria</taxon>
        <taxon>Pseudomonadati</taxon>
        <taxon>Myxococcota</taxon>
        <taxon>Myxococcia</taxon>
        <taxon>Myxococcales</taxon>
        <taxon>Sorangiineae</taxon>
        <taxon>Pendulisporaceae</taxon>
        <taxon>Pendulispora</taxon>
    </lineage>
</organism>
<keyword evidence="2" id="KW-0223">Dioxygenase</keyword>
<dbReference type="Gene3D" id="2.60.120.620">
    <property type="entry name" value="q2cbj1_9rhob like domain"/>
    <property type="match status" value="1"/>
</dbReference>
<evidence type="ECO:0000313" key="5">
    <source>
        <dbReference type="EMBL" id="WXB02011.1"/>
    </source>
</evidence>
<accession>A0ABZ2KWS6</accession>
<evidence type="ECO:0000259" key="4">
    <source>
        <dbReference type="SMART" id="SM00702"/>
    </source>
</evidence>
<reference evidence="5" key="1">
    <citation type="submission" date="2021-12" db="EMBL/GenBank/DDBJ databases">
        <title>Discovery of the Pendulisporaceae a myxobacterial family with distinct sporulation behavior and unique specialized metabolism.</title>
        <authorList>
            <person name="Garcia R."/>
            <person name="Popoff A."/>
            <person name="Bader C.D."/>
            <person name="Loehr J."/>
            <person name="Walesch S."/>
            <person name="Walt C."/>
            <person name="Boldt J."/>
            <person name="Bunk B."/>
            <person name="Haeckl F.J.F.P.J."/>
            <person name="Gunesch A.P."/>
            <person name="Birkelbach J."/>
            <person name="Nuebel U."/>
            <person name="Pietschmann T."/>
            <person name="Bach T."/>
            <person name="Mueller R."/>
        </authorList>
    </citation>
    <scope>NUCLEOTIDE SEQUENCE</scope>
    <source>
        <strain evidence="5">MSr11367</strain>
    </source>
</reference>
<sequence length="328" mass="36097">MSAGALLRLRPEVAFRFPSRDVVDAVVGGVSRRIDETAHRVAIEFASPRSWRDVYTELDVDGEDRDFEDLVLALVAKGILEEFSESDGPSISSILNRATFPKGHLSDGVGRAIAGGRAVVIPRAFDDAFAERVYDALEACAPWQPYEAAEPFFHYRHHNVYDTSRFPPALLECKRILGSSATKALMASLTGCDCSGPLQIGAAMYMAGDHSLPHTDAVGHRTVAYVWHLSKNWHPAWGGHFVWCPSGAMVNPGFNSLVIFKVSRDSVHFVSKVTARARGSRLAVNGWWQGADARWEVAKHESFTHPPIAPGRYGLATETMKRQDVVLL</sequence>
<keyword evidence="6" id="KW-1185">Reference proteome</keyword>
<proteinExistence type="predicted"/>
<dbReference type="PANTHER" id="PTHR12117">
    <property type="entry name" value="HISTONE ACETYLTRANSFERASE COMPLEX"/>
    <property type="match status" value="1"/>
</dbReference>
<dbReference type="EMBL" id="CP089983">
    <property type="protein sequence ID" value="WXB02011.1"/>
    <property type="molecule type" value="Genomic_DNA"/>
</dbReference>
<dbReference type="InterPro" id="IPR006620">
    <property type="entry name" value="Pro_4_hyd_alph"/>
</dbReference>
<evidence type="ECO:0000256" key="2">
    <source>
        <dbReference type="ARBA" id="ARBA00022964"/>
    </source>
</evidence>
<dbReference type="SMART" id="SM00702">
    <property type="entry name" value="P4Hc"/>
    <property type="match status" value="1"/>
</dbReference>
<evidence type="ECO:0000256" key="3">
    <source>
        <dbReference type="ARBA" id="ARBA00023002"/>
    </source>
</evidence>
<name>A0ABZ2KWS6_9BACT</name>